<evidence type="ECO:0000259" key="6">
    <source>
        <dbReference type="Pfam" id="PF00955"/>
    </source>
</evidence>
<dbReference type="InterPro" id="IPR003020">
    <property type="entry name" value="HCO3_transpt_euk"/>
</dbReference>
<dbReference type="EMBL" id="JAEUBD010001504">
    <property type="protein sequence ID" value="KAH3659489.1"/>
    <property type="molecule type" value="Genomic_DNA"/>
</dbReference>
<reference evidence="7" key="2">
    <citation type="submission" date="2021-01" db="EMBL/GenBank/DDBJ databases">
        <authorList>
            <person name="Schikora-Tamarit M.A."/>
        </authorList>
    </citation>
    <scope>NUCLEOTIDE SEQUENCE</scope>
    <source>
        <strain evidence="7">NCAIM Y.01608</strain>
    </source>
</reference>
<dbReference type="Pfam" id="PF00955">
    <property type="entry name" value="HCO3_cotransp"/>
    <property type="match status" value="2"/>
</dbReference>
<feature type="transmembrane region" description="Helical" evidence="5">
    <location>
        <begin position="182"/>
        <end position="203"/>
    </location>
</feature>
<dbReference type="GO" id="GO:0000324">
    <property type="term" value="C:fungal-type vacuole"/>
    <property type="evidence" value="ECO:0007669"/>
    <property type="project" value="TreeGrafter"/>
</dbReference>
<dbReference type="Proteomes" id="UP000788993">
    <property type="component" value="Unassembled WGS sequence"/>
</dbReference>
<feature type="transmembrane region" description="Helical" evidence="5">
    <location>
        <begin position="74"/>
        <end position="95"/>
    </location>
</feature>
<dbReference type="GO" id="GO:0006820">
    <property type="term" value="P:monoatomic anion transport"/>
    <property type="evidence" value="ECO:0007669"/>
    <property type="project" value="InterPro"/>
</dbReference>
<dbReference type="GO" id="GO:0005452">
    <property type="term" value="F:solute:inorganic anion antiporter activity"/>
    <property type="evidence" value="ECO:0007669"/>
    <property type="project" value="InterPro"/>
</dbReference>
<feature type="transmembrane region" description="Helical" evidence="5">
    <location>
        <begin position="448"/>
        <end position="466"/>
    </location>
</feature>
<sequence>MSQFVPGRGIYTDIKTRLIPYYVSDITDGFTYRVIPAAVYIFFTNILPAMAFAQDMYDHANKSYGTNEVLLSSAMAGIIFGLFSGTPLCIVGVTGPISIFNYTVYNLMEPRGTPYFQFMCWICLWSMVLHFLVAITNSVNFMRYVTKYSCISFGLFINIVYIQKGIQILAHQFAIRDDSSGFASIVVALVMALFGLAAHFFGTKSHYVHPLFRKFVKDFGTPLSVVFFTGFIHFGGRLKYVDFARLPITRSFRPTSPDRPESWYIPFWQDISVGDVFLALPFGILLTILFYFDHNVSSLMCQSDEFPLKKPSSFHYDFMLLGITTGISGILGIPAPNGLIPQAPLHTEALCVHEHDYATGKDRVVRVVEQRLSNIIQGLLTLVLMTRPFLVVLGQIPQAVLAGLFFIMAIGALNENEVVQKLRFLFTDPLSRENMGFPRHYFLLQRKWFLIFLALQLTAFGFEFGITCTKGAIGFPGVLMFFMILAIYFPTFIPQDQMRMLDSQAADDLILKSLKFEKNE</sequence>
<feature type="transmembrane region" description="Helical" evidence="5">
    <location>
        <begin position="389"/>
        <end position="413"/>
    </location>
</feature>
<evidence type="ECO:0000256" key="3">
    <source>
        <dbReference type="ARBA" id="ARBA00022989"/>
    </source>
</evidence>
<feature type="transmembrane region" description="Helical" evidence="5">
    <location>
        <begin position="115"/>
        <end position="133"/>
    </location>
</feature>
<dbReference type="PANTHER" id="PTHR11453:SF82">
    <property type="entry name" value="BORON TRANSPORTER 1"/>
    <property type="match status" value="1"/>
</dbReference>
<feature type="transmembrane region" description="Helical" evidence="5">
    <location>
        <begin position="215"/>
        <end position="236"/>
    </location>
</feature>
<protein>
    <recommendedName>
        <fullName evidence="6">Bicarbonate transporter-like transmembrane domain-containing protein</fullName>
    </recommendedName>
</protein>
<feature type="transmembrane region" description="Helical" evidence="5">
    <location>
        <begin position="472"/>
        <end position="493"/>
    </location>
</feature>
<comment type="subcellular location">
    <subcellularLocation>
        <location evidence="1">Membrane</location>
        <topology evidence="1">Multi-pass membrane protein</topology>
    </subcellularLocation>
</comment>
<feature type="transmembrane region" description="Helical" evidence="5">
    <location>
        <begin position="271"/>
        <end position="292"/>
    </location>
</feature>
<organism evidence="7 8">
    <name type="scientific">Ogataea polymorpha</name>
    <dbReference type="NCBI Taxonomy" id="460523"/>
    <lineage>
        <taxon>Eukaryota</taxon>
        <taxon>Fungi</taxon>
        <taxon>Dikarya</taxon>
        <taxon>Ascomycota</taxon>
        <taxon>Saccharomycotina</taxon>
        <taxon>Pichiomycetes</taxon>
        <taxon>Pichiales</taxon>
        <taxon>Pichiaceae</taxon>
        <taxon>Ogataea</taxon>
    </lineage>
</organism>
<evidence type="ECO:0000256" key="2">
    <source>
        <dbReference type="ARBA" id="ARBA00022692"/>
    </source>
</evidence>
<comment type="caution">
    <text evidence="7">The sequence shown here is derived from an EMBL/GenBank/DDBJ whole genome shotgun (WGS) entry which is preliminary data.</text>
</comment>
<evidence type="ECO:0000313" key="8">
    <source>
        <dbReference type="Proteomes" id="UP000788993"/>
    </source>
</evidence>
<proteinExistence type="predicted"/>
<dbReference type="InterPro" id="IPR011531">
    <property type="entry name" value="HCO3_transpt-like_TM_dom"/>
</dbReference>
<evidence type="ECO:0000256" key="1">
    <source>
        <dbReference type="ARBA" id="ARBA00004141"/>
    </source>
</evidence>
<gene>
    <name evidence="7" type="ORF">OGATHE_005534</name>
</gene>
<evidence type="ECO:0000313" key="7">
    <source>
        <dbReference type="EMBL" id="KAH3659489.1"/>
    </source>
</evidence>
<dbReference type="AlphaFoldDB" id="A0A9P8NUV2"/>
<keyword evidence="4 5" id="KW-0472">Membrane</keyword>
<reference evidence="7" key="1">
    <citation type="journal article" date="2021" name="Open Biol.">
        <title>Shared evolutionary footprints suggest mitochondrial oxidative damage underlies multiple complex I losses in fungi.</title>
        <authorList>
            <person name="Schikora-Tamarit M.A."/>
            <person name="Marcet-Houben M."/>
            <person name="Nosek J."/>
            <person name="Gabaldon T."/>
        </authorList>
    </citation>
    <scope>NUCLEOTIDE SEQUENCE</scope>
    <source>
        <strain evidence="7">NCAIM Y.01608</strain>
    </source>
</reference>
<keyword evidence="2 5" id="KW-0812">Transmembrane</keyword>
<keyword evidence="8" id="KW-1185">Reference proteome</keyword>
<keyword evidence="3 5" id="KW-1133">Transmembrane helix</keyword>
<feature type="transmembrane region" description="Helical" evidence="5">
    <location>
        <begin position="30"/>
        <end position="53"/>
    </location>
</feature>
<feature type="domain" description="Bicarbonate transporter-like transmembrane" evidence="6">
    <location>
        <begin position="188"/>
        <end position="504"/>
    </location>
</feature>
<evidence type="ECO:0000256" key="4">
    <source>
        <dbReference type="ARBA" id="ARBA00023136"/>
    </source>
</evidence>
<name>A0A9P8NUV2_9ASCO</name>
<dbReference type="GO" id="GO:0005886">
    <property type="term" value="C:plasma membrane"/>
    <property type="evidence" value="ECO:0007669"/>
    <property type="project" value="TreeGrafter"/>
</dbReference>
<feature type="domain" description="Bicarbonate transporter-like transmembrane" evidence="6">
    <location>
        <begin position="8"/>
        <end position="173"/>
    </location>
</feature>
<dbReference type="PANTHER" id="PTHR11453">
    <property type="entry name" value="ANION EXCHANGE PROTEIN"/>
    <property type="match status" value="1"/>
</dbReference>
<feature type="transmembrane region" description="Helical" evidence="5">
    <location>
        <begin position="145"/>
        <end position="162"/>
    </location>
</feature>
<feature type="transmembrane region" description="Helical" evidence="5">
    <location>
        <begin position="313"/>
        <end position="335"/>
    </location>
</feature>
<accession>A0A9P8NUV2</accession>
<dbReference type="GO" id="GO:0050801">
    <property type="term" value="P:monoatomic ion homeostasis"/>
    <property type="evidence" value="ECO:0007669"/>
    <property type="project" value="TreeGrafter"/>
</dbReference>
<dbReference type="OrthoDB" id="1735926at2759"/>
<dbReference type="GO" id="GO:0080139">
    <property type="term" value="F:borate efflux transmembrane transporter activity"/>
    <property type="evidence" value="ECO:0007669"/>
    <property type="project" value="TreeGrafter"/>
</dbReference>
<dbReference type="Gene3D" id="1.10.287.570">
    <property type="entry name" value="Helical hairpin bin"/>
    <property type="match status" value="1"/>
</dbReference>
<evidence type="ECO:0000256" key="5">
    <source>
        <dbReference type="SAM" id="Phobius"/>
    </source>
</evidence>